<dbReference type="EMBL" id="QSSQ01000002">
    <property type="protein sequence ID" value="RGM07721.1"/>
    <property type="molecule type" value="Genomic_DNA"/>
</dbReference>
<dbReference type="PANTHER" id="PTHR42756">
    <property type="entry name" value="TRANSCRIPTIONAL REGULATOR, MARR"/>
    <property type="match status" value="1"/>
</dbReference>
<dbReference type="InterPro" id="IPR036388">
    <property type="entry name" value="WH-like_DNA-bd_sf"/>
</dbReference>
<evidence type="ECO:0000256" key="1">
    <source>
        <dbReference type="ARBA" id="ARBA00023015"/>
    </source>
</evidence>
<keyword evidence="1" id="KW-0805">Transcription regulation</keyword>
<dbReference type="GO" id="GO:0003677">
    <property type="term" value="F:DNA binding"/>
    <property type="evidence" value="ECO:0007669"/>
    <property type="project" value="UniProtKB-KW"/>
</dbReference>
<name>A0A174I046_9FIRM</name>
<dbReference type="PANTHER" id="PTHR42756:SF2">
    <property type="entry name" value="MARR FAMILY REGULATORY PROTEIN"/>
    <property type="match status" value="1"/>
</dbReference>
<evidence type="ECO:0000256" key="3">
    <source>
        <dbReference type="ARBA" id="ARBA00023163"/>
    </source>
</evidence>
<gene>
    <name evidence="6" type="ORF">DXC39_04370</name>
    <name evidence="5" type="ORF">ERS852407_04011</name>
</gene>
<sequence>MGVGDLNKHREIGKYISILQRLSNIYFANELSSYQIGCGQQFFLLQIFKNPGISLQELASNGSFDKATATRAVKKLEEEAYVRTETDGEDKRVRHIYATEKARTVVDITRNSVDSLTEVMLEGFTEEERDSAEAFLIRMADNSYRHIIANKGKE</sequence>
<proteinExistence type="predicted"/>
<dbReference type="InterPro" id="IPR036390">
    <property type="entry name" value="WH_DNA-bd_sf"/>
</dbReference>
<keyword evidence="2" id="KW-0238">DNA-binding</keyword>
<dbReference type="Proteomes" id="UP000095651">
    <property type="component" value="Unassembled WGS sequence"/>
</dbReference>
<dbReference type="PRINTS" id="PR00598">
    <property type="entry name" value="HTHMARR"/>
</dbReference>
<dbReference type="InterPro" id="IPR000835">
    <property type="entry name" value="HTH_MarR-typ"/>
</dbReference>
<keyword evidence="3" id="KW-0804">Transcription</keyword>
<dbReference type="AlphaFoldDB" id="A0A174I046"/>
<evidence type="ECO:0000259" key="4">
    <source>
        <dbReference type="PROSITE" id="PS50995"/>
    </source>
</evidence>
<dbReference type="GO" id="GO:0003700">
    <property type="term" value="F:DNA-binding transcription factor activity"/>
    <property type="evidence" value="ECO:0007669"/>
    <property type="project" value="InterPro"/>
</dbReference>
<dbReference type="Proteomes" id="UP000261257">
    <property type="component" value="Unassembled WGS sequence"/>
</dbReference>
<dbReference type="Pfam" id="PF01047">
    <property type="entry name" value="MarR"/>
    <property type="match status" value="1"/>
</dbReference>
<evidence type="ECO:0000313" key="6">
    <source>
        <dbReference type="EMBL" id="RGM07721.1"/>
    </source>
</evidence>
<dbReference type="SUPFAM" id="SSF46785">
    <property type="entry name" value="Winged helix' DNA-binding domain"/>
    <property type="match status" value="1"/>
</dbReference>
<dbReference type="RefSeq" id="WP_055657850.1">
    <property type="nucleotide sequence ID" value="NZ_CABIXC010000012.1"/>
</dbReference>
<protein>
    <submittedName>
        <fullName evidence="5">MarR family transcriptional regulator</fullName>
    </submittedName>
</protein>
<evidence type="ECO:0000313" key="7">
    <source>
        <dbReference type="Proteomes" id="UP000095651"/>
    </source>
</evidence>
<organism evidence="5 7">
    <name type="scientific">Hungatella hathewayi</name>
    <dbReference type="NCBI Taxonomy" id="154046"/>
    <lineage>
        <taxon>Bacteria</taxon>
        <taxon>Bacillati</taxon>
        <taxon>Bacillota</taxon>
        <taxon>Clostridia</taxon>
        <taxon>Lachnospirales</taxon>
        <taxon>Lachnospiraceae</taxon>
        <taxon>Hungatella</taxon>
    </lineage>
</organism>
<dbReference type="EMBL" id="CYZE01000012">
    <property type="protein sequence ID" value="CUO80553.1"/>
    <property type="molecule type" value="Genomic_DNA"/>
</dbReference>
<evidence type="ECO:0000256" key="2">
    <source>
        <dbReference type="ARBA" id="ARBA00023125"/>
    </source>
</evidence>
<reference evidence="5 7" key="1">
    <citation type="submission" date="2015-09" db="EMBL/GenBank/DDBJ databases">
        <authorList>
            <consortium name="Pathogen Informatics"/>
        </authorList>
    </citation>
    <scope>NUCLEOTIDE SEQUENCE [LARGE SCALE GENOMIC DNA]</scope>
    <source>
        <strain evidence="5 7">2789STDY5608850</strain>
    </source>
</reference>
<accession>A0A174I046</accession>
<evidence type="ECO:0000313" key="5">
    <source>
        <dbReference type="EMBL" id="CUO80553.1"/>
    </source>
</evidence>
<evidence type="ECO:0000313" key="8">
    <source>
        <dbReference type="Proteomes" id="UP000261257"/>
    </source>
</evidence>
<dbReference type="PROSITE" id="PS50995">
    <property type="entry name" value="HTH_MARR_2"/>
    <property type="match status" value="1"/>
</dbReference>
<feature type="domain" description="HTH marR-type" evidence="4">
    <location>
        <begin position="1"/>
        <end position="141"/>
    </location>
</feature>
<dbReference type="SMART" id="SM00347">
    <property type="entry name" value="HTH_MARR"/>
    <property type="match status" value="1"/>
</dbReference>
<reference evidence="6 8" key="2">
    <citation type="submission" date="2018-08" db="EMBL/GenBank/DDBJ databases">
        <title>A genome reference for cultivated species of the human gut microbiota.</title>
        <authorList>
            <person name="Zou Y."/>
            <person name="Xue W."/>
            <person name="Luo G."/>
        </authorList>
    </citation>
    <scope>NUCLEOTIDE SEQUENCE [LARGE SCALE GENOMIC DNA]</scope>
    <source>
        <strain evidence="6 8">TF05-11AC</strain>
    </source>
</reference>
<dbReference type="Gene3D" id="1.10.10.10">
    <property type="entry name" value="Winged helix-like DNA-binding domain superfamily/Winged helix DNA-binding domain"/>
    <property type="match status" value="1"/>
</dbReference>